<proteinExistence type="predicted"/>
<dbReference type="PROSITE" id="PS51232">
    <property type="entry name" value="GBD_FH3"/>
    <property type="match status" value="1"/>
</dbReference>
<dbReference type="SMART" id="SM00498">
    <property type="entry name" value="FH2"/>
    <property type="match status" value="1"/>
</dbReference>
<feature type="compositionally biased region" description="Basic residues" evidence="1">
    <location>
        <begin position="2441"/>
        <end position="2454"/>
    </location>
</feature>
<dbReference type="KEGG" id="aaf:AURANDRAFT_64727"/>
<dbReference type="EMBL" id="GL833130">
    <property type="protein sequence ID" value="EGB07731.1"/>
    <property type="molecule type" value="Genomic_DNA"/>
</dbReference>
<dbReference type="InterPro" id="IPR016024">
    <property type="entry name" value="ARM-type_fold"/>
</dbReference>
<dbReference type="PANTHER" id="PTHR45733:SF31">
    <property type="entry name" value="GENOME ASSEMBLY, CHROMOSOME: II"/>
    <property type="match status" value="1"/>
</dbReference>
<dbReference type="InterPro" id="IPR019309">
    <property type="entry name" value="WASHC3"/>
</dbReference>
<feature type="region of interest" description="Disordered" evidence="1">
    <location>
        <begin position="1405"/>
        <end position="1429"/>
    </location>
</feature>
<feature type="compositionally biased region" description="Low complexity" evidence="1">
    <location>
        <begin position="434"/>
        <end position="446"/>
    </location>
</feature>
<keyword evidence="5" id="KW-1185">Reference proteome</keyword>
<feature type="compositionally biased region" description="Basic and acidic residues" evidence="1">
    <location>
        <begin position="2679"/>
        <end position="2711"/>
    </location>
</feature>
<dbReference type="Gene3D" id="1.25.10.10">
    <property type="entry name" value="Leucine-rich Repeat Variant"/>
    <property type="match status" value="1"/>
</dbReference>
<feature type="compositionally biased region" description="Basic residues" evidence="1">
    <location>
        <begin position="80"/>
        <end position="102"/>
    </location>
</feature>
<dbReference type="GeneID" id="20224968"/>
<feature type="compositionally biased region" description="Basic and acidic residues" evidence="1">
    <location>
        <begin position="2411"/>
        <end position="2420"/>
    </location>
</feature>
<dbReference type="Gene3D" id="1.20.58.2220">
    <property type="entry name" value="Formin, FH2 domain"/>
    <property type="match status" value="1"/>
</dbReference>
<dbReference type="GO" id="GO:0031267">
    <property type="term" value="F:small GTPase binding"/>
    <property type="evidence" value="ECO:0007669"/>
    <property type="project" value="InterPro"/>
</dbReference>
<feature type="compositionally biased region" description="Basic and acidic residues" evidence="1">
    <location>
        <begin position="1850"/>
        <end position="1865"/>
    </location>
</feature>
<feature type="region of interest" description="Disordered" evidence="1">
    <location>
        <begin position="487"/>
        <end position="575"/>
    </location>
</feature>
<dbReference type="Proteomes" id="UP000002729">
    <property type="component" value="Unassembled WGS sequence"/>
</dbReference>
<feature type="domain" description="FH2" evidence="3">
    <location>
        <begin position="1427"/>
        <end position="1851"/>
    </location>
</feature>
<dbReference type="InterPro" id="IPR011989">
    <property type="entry name" value="ARM-like"/>
</dbReference>
<sequence>MAPSALDVGEHTLEPIEHWLDGIKAGFAEKFYWLFSGMGIEDTEDLRLMKAHRVAAMREDLVLEGCKPVTLDRLMDAVKAARRPPRRPGRRKKKVRQSKSARKLYVPPQRPPDDGGRARASPPRPRPRSAPARRRPQPRTLAEPPAKDPAAEEPSIHVPVAPPVVVQRGATGWEAADEERQKRLDRLVRRRSLPEQPRAPSPRTLVVEKGDGGNWAFRVDEDRAKIWERMMHSPRAARGPEPPPEPARPASAGPTRRLHVEKVRGAWTWHLDDSRKKRPQRRGDELASPRRDRRPSKSYGEDTAAGVRSDLKGKPRVSADDKPRVSADDVGRRWKEGAGLYKPLRVNGVHVDALAEEEREEQERLHSNRKKFYVAPKKHVEFSHRLSEAVKRQRAWIEKKARKGADHGGIHFAAMKGHDLPGEDEKAKTPEGTPRSPLSAARSLRSAAEDDDAEEEEAEDLFAGLSSIARFVALAAATRNDWDTARAAASPPLAQRASDADDTRRSTSPLPSAVVAATTARRGVDEPPGVMAEKDTSTRRAAPAETSRVIFTSAEAAPAPPPRPPPPVGEAGPAPSDAAVEAMFAKLLQLQLLPGDAQQRLIATLSIDKKQQMISMHGALLADDAAASKSRFTAGEDGALLQLIRDADAACAEGGASGAGALGGALSVRGALFQLTQRLGELHTRLKTANREWLRGFLDHGGLELVSAVARKRLIRDPFLKPDLAAVEAALRCFKTICNNADGLAAVVSARGALDVLAACCEPTAALASVHGEALDILCVAVWASDGARSAVLRSLTRLSHQRLEAPFAFARALVKRSKSVPVKAKTMALCNQIIMKAPELEERCAWRNCLLAAGVPSAALEEAAKAERLYEAYDPDDDDDDDDDEDSDDDAEVEIRGTLVHDPENGVDPRNGKMKGSLVAAKARSAKINAVAKALGGKATKHRIYELDEGILSWSMEKDDEVTKSEQRVYMDEVLVVRPATTHQEILAVAPLAVELVFAPPRHPLVLGVEDERDHDAWFTAFKVARRDAAFYGGEKESMGEASKDVRANRARSELAPDQLLAETKNLRKQCEIFRAVSDADREITVQPLLGDGVDGADVGGLAALVAESAARAGAPDVAVRLLQELLLWPVEGALGAASAWRLALKSLSFTRERRRELEAGLADGGDPYVGAAPTQERKHRKARSAWSSHALALGAMVERQREREAELAAALPPPPPAPVVVVRAPPGATAAADPAYAKFHKMLRMHVPRGAVEAKMAAEGLDPARLDDAPPPAAAAPVAAAAPAEEETPQLGLAAMLAARAGPPKPAAAAAAAPAAAGGAASDPKYAKYFKMLAMHIPKPAVMMKMSAEGLDPRVLDGGGAAGPPLRDDPKYAKYFKMLAMHVPKGAVAAKMLGEGLDASLLDCDPSKPAPPGKGSGLPPKKKAAGKKAAAGARLKGAFWTKLGDDDLKGTLWADLDEGRGRAGSTVPLPSRDALVAAFGTTKAAKDDKPKEKKPKGPVLTHLVDGKRNQNVLIGLGRVKLSPAETRDALVALDVDKLPSLGDASGAEIWLGLIPTDEETQLVTGWLTANGGDGALEKLAPVEKFFAVVSGAPRLKQRLEALRDMHRFGEALEDARGKASLLRAGCAQLDAAAKQKGGALRSALRCALGVGNELNAGTARGDAHGFAPDFLPKLATIKQNDAKAGTLMNLVVTQLEDAKGAALAATLAGDLAGVGAAAAVDALEIAGDLRKLEAALAKSVGAELEVSRKGGDGSASKFVETFGPFYADATDKLKRAHDDYAETKTLALGVKKKFGAGDEPTLQDGGCAIKAFLAQVRDFAAAFETARLANVKKRQLAALEAKRKAERAARDAAKARKAEAAEAHKKKLADLPPGEAPPPPPSDDLFNAFAASQNASADEMLANFQRGVAAKLDARRAQAPAYSTRTGLDVGAPVELSDDESQVTATFWPDAQCEPTLQLLTPQAMRSLARSFVLVAAVASAAKKQKDDKIKITFTNKLDGPATLYVMGKKMHAFAAQGEKHSARSSDGQSWTAHDARGGEVFHYVVREKDGPDQRVDVSRGVSRRTIMSIVESEDHHLHRVDGGGDANAAGCADPVRAGDRVNVVATGVDGAPRLSFSDHVVHAVGDSDPADAAWIVEGDGEGPLFPGGAVFLKSEKHGVYLDAPPPVEGKHVPLLARWRDRGDFQRFMLFKAPDHDDAPLSALCYGDAAYLLAHTRNFVDRTMGCCLSKREDRNDYDLLTSDDIVGDVDGGLLSEQLQEFGFFRRATTMFRGRKSTVVGRRPTVARKTRYSIFARKPRVVVAAADADDDAAAPARPLREEAAKPVAAAEAAVEDAAARLRRAEAAARVAFAERWVVGVRVALRDQWIARGEASHLRDQYAMDARTAARFVKQGHRHGKESMLQASVKKTRDAGDSGGRRGGTSPAIEKRELAQVPRRLAVRPKSAKRRKGVQMKSKNWDRRSAKAPSEKVQAQLDRSRRRREGRPESSSSSSDDDFVATEKRRARRGATAPAKPPTLREKLGLAPPKKRPWDDGHHVAPEADPAQPAAYRTLREKRAVAETDDASSYLDESLVKPSLARRRARSPEPKATKKLRGALGIHDAWDESFAYETFPRPKLPDVAARRGLDPEPVRPGKGAFKPYGTLSKERSDHFRSFQERPCRKKAMREYAKLAVARRRGDEQRRSRDAARLDRATSLRSWRSSDYDRAPGDLFATTGGSAVVTPAGSTVGPRGRASRSPSPTRPATAGARPRPRPSDLGSGSVASTPLRRPSTAGSAYSTPLRRPSTADARSRASAASRRRPATPNPPSDAELLGRGSLSAATFDTTLVAAGPRAKRPESAPKRAMKDQLQDPEMPYKCKLQRPKSATGVAGMDVGPVVFERKARALLKKI</sequence>
<dbReference type="Pfam" id="PF06371">
    <property type="entry name" value="Drf_GBD"/>
    <property type="match status" value="1"/>
</dbReference>
<feature type="compositionally biased region" description="Basic and acidic residues" evidence="1">
    <location>
        <begin position="309"/>
        <end position="329"/>
    </location>
</feature>
<protein>
    <recommendedName>
        <fullName evidence="6">FH2 domain-containing protein</fullName>
    </recommendedName>
</protein>
<feature type="compositionally biased region" description="Acidic residues" evidence="1">
    <location>
        <begin position="449"/>
        <end position="459"/>
    </location>
</feature>
<feature type="compositionally biased region" description="Low complexity" evidence="1">
    <location>
        <begin position="2785"/>
        <end position="2799"/>
    </location>
</feature>
<feature type="compositionally biased region" description="Basic and acidic residues" evidence="1">
    <location>
        <begin position="416"/>
        <end position="429"/>
    </location>
</feature>
<feature type="region of interest" description="Disordered" evidence="1">
    <location>
        <begin position="401"/>
        <end position="459"/>
    </location>
</feature>
<feature type="compositionally biased region" description="Basic and acidic residues" evidence="1">
    <location>
        <begin position="2838"/>
        <end position="2852"/>
    </location>
</feature>
<feature type="compositionally biased region" description="Basic and acidic residues" evidence="1">
    <location>
        <begin position="258"/>
        <end position="290"/>
    </location>
</feature>
<dbReference type="SUPFAM" id="SSF48371">
    <property type="entry name" value="ARM repeat"/>
    <property type="match status" value="1"/>
</dbReference>
<evidence type="ECO:0000259" key="3">
    <source>
        <dbReference type="PROSITE" id="PS51444"/>
    </source>
</evidence>
<dbReference type="GO" id="GO:0030036">
    <property type="term" value="P:actin cytoskeleton organization"/>
    <property type="evidence" value="ECO:0007669"/>
    <property type="project" value="InterPro"/>
</dbReference>
<feature type="compositionally biased region" description="Basic residues" evidence="1">
    <location>
        <begin position="125"/>
        <end position="137"/>
    </location>
</feature>
<evidence type="ECO:0000259" key="2">
    <source>
        <dbReference type="PROSITE" id="PS51232"/>
    </source>
</evidence>
<feature type="region of interest" description="Disordered" evidence="1">
    <location>
        <begin position="79"/>
        <end position="163"/>
    </location>
</feature>
<reference evidence="4 5" key="1">
    <citation type="journal article" date="2011" name="Proc. Natl. Acad. Sci. U.S.A.">
        <title>Niche of harmful alga Aureococcus anophagefferens revealed through ecogenomics.</title>
        <authorList>
            <person name="Gobler C.J."/>
            <person name="Berry D.L."/>
            <person name="Dyhrman S.T."/>
            <person name="Wilhelm S.W."/>
            <person name="Salamov A."/>
            <person name="Lobanov A.V."/>
            <person name="Zhang Y."/>
            <person name="Collier J.L."/>
            <person name="Wurch L.L."/>
            <person name="Kustka A.B."/>
            <person name="Dill B.D."/>
            <person name="Shah M."/>
            <person name="VerBerkmoes N.C."/>
            <person name="Kuo A."/>
            <person name="Terry A."/>
            <person name="Pangilinan J."/>
            <person name="Lindquist E.A."/>
            <person name="Lucas S."/>
            <person name="Paulsen I.T."/>
            <person name="Hattenrath-Lehmann T.K."/>
            <person name="Talmage S.C."/>
            <person name="Walker E.A."/>
            <person name="Koch F."/>
            <person name="Burson A.M."/>
            <person name="Marcoval M.A."/>
            <person name="Tang Y.Z."/>
            <person name="Lecleir G.R."/>
            <person name="Coyne K.J."/>
            <person name="Berg G.M."/>
            <person name="Bertrand E.M."/>
            <person name="Saito M.A."/>
            <person name="Gladyshev V.N."/>
            <person name="Grigoriev I.V."/>
        </authorList>
    </citation>
    <scope>NUCLEOTIDE SEQUENCE [LARGE SCALE GENOMIC DNA]</scope>
    <source>
        <strain evidence="5">CCMP 1984</strain>
    </source>
</reference>
<dbReference type="InParanoid" id="F0YB88"/>
<feature type="region of interest" description="Disordered" evidence="1">
    <location>
        <begin position="185"/>
        <end position="329"/>
    </location>
</feature>
<dbReference type="GO" id="GO:0071203">
    <property type="term" value="C:WASH complex"/>
    <property type="evidence" value="ECO:0007669"/>
    <property type="project" value="InterPro"/>
</dbReference>
<feature type="region of interest" description="Disordered" evidence="1">
    <location>
        <begin position="2676"/>
        <end position="2873"/>
    </location>
</feature>
<dbReference type="GO" id="GO:0003779">
    <property type="term" value="F:actin binding"/>
    <property type="evidence" value="ECO:0007669"/>
    <property type="project" value="InterPro"/>
</dbReference>
<dbReference type="SMART" id="SM01140">
    <property type="entry name" value="Drf_GBD"/>
    <property type="match status" value="1"/>
</dbReference>
<feature type="region of interest" description="Disordered" evidence="1">
    <location>
        <begin position="872"/>
        <end position="915"/>
    </location>
</feature>
<organism evidence="5">
    <name type="scientific">Aureococcus anophagefferens</name>
    <name type="common">Harmful bloom alga</name>
    <dbReference type="NCBI Taxonomy" id="44056"/>
    <lineage>
        <taxon>Eukaryota</taxon>
        <taxon>Sar</taxon>
        <taxon>Stramenopiles</taxon>
        <taxon>Ochrophyta</taxon>
        <taxon>Pelagophyceae</taxon>
        <taxon>Pelagomonadales</taxon>
        <taxon>Pelagomonadaceae</taxon>
        <taxon>Aureococcus</taxon>
    </lineage>
</organism>
<evidence type="ECO:0000313" key="4">
    <source>
        <dbReference type="EMBL" id="EGB07731.1"/>
    </source>
</evidence>
<accession>F0YB88</accession>
<evidence type="ECO:0000313" key="5">
    <source>
        <dbReference type="Proteomes" id="UP000002729"/>
    </source>
</evidence>
<feature type="compositionally biased region" description="Basic and acidic residues" evidence="1">
    <location>
        <begin position="2648"/>
        <end position="2663"/>
    </location>
</feature>
<feature type="compositionally biased region" description="Basic and acidic residues" evidence="1">
    <location>
        <begin position="218"/>
        <end position="231"/>
    </location>
</feature>
<name>F0YB88_AURAN</name>
<feature type="region of interest" description="Disordered" evidence="1">
    <location>
        <begin position="1850"/>
        <end position="1888"/>
    </location>
</feature>
<evidence type="ECO:0008006" key="6">
    <source>
        <dbReference type="Google" id="ProtNLM"/>
    </source>
</evidence>
<dbReference type="InterPro" id="IPR014768">
    <property type="entry name" value="GBD/FH3_dom"/>
</dbReference>
<dbReference type="InterPro" id="IPR042201">
    <property type="entry name" value="FH2_Formin_sf"/>
</dbReference>
<dbReference type="InterPro" id="IPR015425">
    <property type="entry name" value="FH2_Formin"/>
</dbReference>
<feature type="compositionally biased region" description="Pro residues" evidence="1">
    <location>
        <begin position="558"/>
        <end position="568"/>
    </location>
</feature>
<gene>
    <name evidence="4" type="ORF">AURANDRAFT_64727</name>
</gene>
<dbReference type="InterPro" id="IPR010473">
    <property type="entry name" value="GTPase-bd"/>
</dbReference>
<dbReference type="RefSeq" id="XP_009037717.1">
    <property type="nucleotide sequence ID" value="XM_009039469.1"/>
</dbReference>
<dbReference type="PANTHER" id="PTHR45733">
    <property type="entry name" value="FORMIN-J"/>
    <property type="match status" value="1"/>
</dbReference>
<dbReference type="SUPFAM" id="SSF101447">
    <property type="entry name" value="Formin homology 2 domain (FH2 domain)"/>
    <property type="match status" value="1"/>
</dbReference>
<dbReference type="Pfam" id="PF02181">
    <property type="entry name" value="FH2"/>
    <property type="match status" value="1"/>
</dbReference>
<dbReference type="Pfam" id="PF10152">
    <property type="entry name" value="CCDC53"/>
    <property type="match status" value="3"/>
</dbReference>
<feature type="compositionally biased region" description="Basic and acidic residues" evidence="1">
    <location>
        <begin position="2624"/>
        <end position="2635"/>
    </location>
</feature>
<feature type="region of interest" description="Disordered" evidence="1">
    <location>
        <begin position="2395"/>
        <end position="2549"/>
    </location>
</feature>
<dbReference type="OrthoDB" id="196074at2759"/>
<feature type="compositionally biased region" description="Low complexity" evidence="1">
    <location>
        <begin position="2740"/>
        <end position="2752"/>
    </location>
</feature>
<feature type="compositionally biased region" description="Acidic residues" evidence="1">
    <location>
        <begin position="874"/>
        <end position="893"/>
    </location>
</feature>
<dbReference type="PROSITE" id="PS51444">
    <property type="entry name" value="FH2"/>
    <property type="match status" value="1"/>
</dbReference>
<feature type="region of interest" description="Disordered" evidence="1">
    <location>
        <begin position="2623"/>
        <end position="2663"/>
    </location>
</feature>
<evidence type="ECO:0000256" key="1">
    <source>
        <dbReference type="SAM" id="MobiDB-lite"/>
    </source>
</evidence>
<feature type="compositionally biased region" description="Basic and acidic residues" evidence="1">
    <location>
        <begin position="894"/>
        <end position="905"/>
    </location>
</feature>
<feature type="domain" description="GBD/FH3" evidence="2">
    <location>
        <begin position="572"/>
        <end position="987"/>
    </location>
</feature>
<dbReference type="eggNOG" id="KOG1922">
    <property type="taxonomic scope" value="Eukaryota"/>
</dbReference>
<dbReference type="InterPro" id="IPR051144">
    <property type="entry name" value="Formin_homology_domain"/>
</dbReference>
<feature type="compositionally biased region" description="Basic and acidic residues" evidence="1">
    <location>
        <begin position="2532"/>
        <end position="2542"/>
    </location>
</feature>